<dbReference type="PANTHER" id="PTHR23032">
    <property type="entry name" value="BRO1 DOMAIN-CONTAINING PROTEIN BROX"/>
    <property type="match status" value="1"/>
</dbReference>
<dbReference type="PROSITE" id="PS51180">
    <property type="entry name" value="BRO1"/>
    <property type="match status" value="1"/>
</dbReference>
<comment type="similarity">
    <text evidence="1">Belongs to the BROX family.</text>
</comment>
<dbReference type="AlphaFoldDB" id="A0A9C7PTI3"/>
<accession>A0A9C7PTI3</accession>
<keyword evidence="5" id="KW-1185">Reference proteome</keyword>
<organism evidence="4 5">
    <name type="scientific">Galdieria partita</name>
    <dbReference type="NCBI Taxonomy" id="83374"/>
    <lineage>
        <taxon>Eukaryota</taxon>
        <taxon>Rhodophyta</taxon>
        <taxon>Bangiophyceae</taxon>
        <taxon>Galdieriales</taxon>
        <taxon>Galdieriaceae</taxon>
        <taxon>Galdieria</taxon>
    </lineage>
</organism>
<sequence>MLHSTTFAIPCIKTNSLDILDRYKKEYVTLSQALESRERLSKSLNNCREPEFLKVAFEGYLSLLPELGKVLEKFQDNSKTNIQYQWQSTLSSSGKFFSDSFFAFEVAMALTAYATLKLCLAEQNFVSEEEQEINQVSRYLCEAAGIFEYLQDNILPECIIQASIPTPPDIHPNAAAFMNRLALGLAQEKVIHKAQLRCSSEMTLLKLCNAAVQMFTQALAKVSSIQGCEPVTSTILKFAEFHLLLSKAMSCFYLGKVSDMKMEHGLKVACLRYCCEILQKQQVQKLLGKFSFTKLTCSQQALSIEAYQLYQLYQKQNSTVYHEREPDWSTIVYESERLLVKSIPFMLLDNSRTTISQRLQNLRIQEPKEQAVSREKPHSIETQREEDKRKSKNSRNRRVFELCTE</sequence>
<dbReference type="InterPro" id="IPR038499">
    <property type="entry name" value="BRO1_sf"/>
</dbReference>
<feature type="domain" description="BRO1" evidence="3">
    <location>
        <begin position="5"/>
        <end position="405"/>
    </location>
</feature>
<comment type="caution">
    <text evidence="4">The sequence shown here is derived from an EMBL/GenBank/DDBJ whole genome shotgun (WGS) entry which is preliminary data.</text>
</comment>
<evidence type="ECO:0000256" key="1">
    <source>
        <dbReference type="ARBA" id="ARBA00008901"/>
    </source>
</evidence>
<gene>
    <name evidence="4" type="ORF">GpartN1_g2214.t1</name>
</gene>
<feature type="region of interest" description="Disordered" evidence="2">
    <location>
        <begin position="366"/>
        <end position="405"/>
    </location>
</feature>
<dbReference type="InterPro" id="IPR004328">
    <property type="entry name" value="BRO1_dom"/>
</dbReference>
<name>A0A9C7PTI3_9RHOD</name>
<evidence type="ECO:0000313" key="4">
    <source>
        <dbReference type="EMBL" id="GJQ10423.1"/>
    </source>
</evidence>
<evidence type="ECO:0000313" key="5">
    <source>
        <dbReference type="Proteomes" id="UP001061958"/>
    </source>
</evidence>
<dbReference type="Pfam" id="PF03097">
    <property type="entry name" value="BRO1"/>
    <property type="match status" value="1"/>
</dbReference>
<feature type="compositionally biased region" description="Basic and acidic residues" evidence="2">
    <location>
        <begin position="366"/>
        <end position="389"/>
    </location>
</feature>
<dbReference type="PANTHER" id="PTHR23032:SF13">
    <property type="entry name" value="BRO1 DOMAIN-CONTAINING PROTEIN BROX"/>
    <property type="match status" value="1"/>
</dbReference>
<dbReference type="Proteomes" id="UP001061958">
    <property type="component" value="Unassembled WGS sequence"/>
</dbReference>
<dbReference type="InterPro" id="IPR038898">
    <property type="entry name" value="BROX"/>
</dbReference>
<dbReference type="SMART" id="SM01041">
    <property type="entry name" value="BRO1"/>
    <property type="match status" value="1"/>
</dbReference>
<protein>
    <recommendedName>
        <fullName evidence="3">BRO1 domain-containing protein</fullName>
    </recommendedName>
</protein>
<evidence type="ECO:0000259" key="3">
    <source>
        <dbReference type="PROSITE" id="PS51180"/>
    </source>
</evidence>
<evidence type="ECO:0000256" key="2">
    <source>
        <dbReference type="SAM" id="MobiDB-lite"/>
    </source>
</evidence>
<dbReference type="EMBL" id="BQMJ01000015">
    <property type="protein sequence ID" value="GJQ10423.1"/>
    <property type="molecule type" value="Genomic_DNA"/>
</dbReference>
<reference evidence="4" key="1">
    <citation type="journal article" date="2022" name="Proc. Natl. Acad. Sci. U.S.A.">
        <title>Life cycle and functional genomics of the unicellular red alga Galdieria for elucidating algal and plant evolution and industrial use.</title>
        <authorList>
            <person name="Hirooka S."/>
            <person name="Itabashi T."/>
            <person name="Ichinose T.M."/>
            <person name="Onuma R."/>
            <person name="Fujiwara T."/>
            <person name="Yamashita S."/>
            <person name="Jong L.W."/>
            <person name="Tomita R."/>
            <person name="Iwane A.H."/>
            <person name="Miyagishima S.Y."/>
        </authorList>
    </citation>
    <scope>NUCLEOTIDE SEQUENCE</scope>
    <source>
        <strain evidence="4">NBRC 102759</strain>
    </source>
</reference>
<reference evidence="4" key="2">
    <citation type="submission" date="2022-01" db="EMBL/GenBank/DDBJ databases">
        <authorList>
            <person name="Hirooka S."/>
            <person name="Miyagishima S.Y."/>
        </authorList>
    </citation>
    <scope>NUCLEOTIDE SEQUENCE</scope>
    <source>
        <strain evidence="4">NBRC 102759</strain>
    </source>
</reference>
<dbReference type="Gene3D" id="1.25.40.280">
    <property type="entry name" value="alix/aip1 like domains"/>
    <property type="match status" value="1"/>
</dbReference>
<dbReference type="OrthoDB" id="10266451at2759"/>
<proteinExistence type="inferred from homology"/>